<protein>
    <submittedName>
        <fullName evidence="2">Uncharacterized protein</fullName>
    </submittedName>
</protein>
<proteinExistence type="predicted"/>
<name>A0A2D4ERQ1_MICCO</name>
<dbReference type="AlphaFoldDB" id="A0A2D4ERQ1"/>
<evidence type="ECO:0000256" key="1">
    <source>
        <dbReference type="SAM" id="MobiDB-lite"/>
    </source>
</evidence>
<feature type="compositionally biased region" description="Low complexity" evidence="1">
    <location>
        <begin position="91"/>
        <end position="107"/>
    </location>
</feature>
<accession>A0A2D4ERQ1</accession>
<reference evidence="2" key="2">
    <citation type="submission" date="2017-11" db="EMBL/GenBank/DDBJ databases">
        <title>Coralsnake Venomics: Analyses of Venom Gland Transcriptomes and Proteomes of Six Brazilian Taxa.</title>
        <authorList>
            <person name="Aird S.D."/>
            <person name="Jorge da Silva N."/>
            <person name="Qiu L."/>
            <person name="Villar-Briones A."/>
            <person name="Aparecida-Saddi V."/>
            <person name="Campos-Telles M.P."/>
            <person name="Grau M."/>
            <person name="Mikheyev A.S."/>
        </authorList>
    </citation>
    <scope>NUCLEOTIDE SEQUENCE</scope>
    <source>
        <tissue evidence="2">Venom_gland</tissue>
    </source>
</reference>
<sequence length="115" mass="12402">MANLRHACQKWYMEPSLRACEAITRCSAGLHVPKDMERGSQRLLPRGVKLSARMAGSGFPPFPPKWASSVAPAFQPATPMVHGPECLASLGATEEQQQQQGTGATGQSPQPLPHR</sequence>
<evidence type="ECO:0000313" key="2">
    <source>
        <dbReference type="EMBL" id="LAA37928.1"/>
    </source>
</evidence>
<feature type="region of interest" description="Disordered" evidence="1">
    <location>
        <begin position="82"/>
        <end position="115"/>
    </location>
</feature>
<reference evidence="2" key="1">
    <citation type="submission" date="2017-07" db="EMBL/GenBank/DDBJ databases">
        <authorList>
            <person name="Mikheyev A."/>
            <person name="Grau M."/>
        </authorList>
    </citation>
    <scope>NUCLEOTIDE SEQUENCE</scope>
    <source>
        <tissue evidence="2">Venom_gland</tissue>
    </source>
</reference>
<organism evidence="2">
    <name type="scientific">Micrurus corallinus</name>
    <name type="common">Brazilian coral snake</name>
    <dbReference type="NCBI Taxonomy" id="54390"/>
    <lineage>
        <taxon>Eukaryota</taxon>
        <taxon>Metazoa</taxon>
        <taxon>Chordata</taxon>
        <taxon>Craniata</taxon>
        <taxon>Vertebrata</taxon>
        <taxon>Euteleostomi</taxon>
        <taxon>Lepidosauria</taxon>
        <taxon>Squamata</taxon>
        <taxon>Bifurcata</taxon>
        <taxon>Unidentata</taxon>
        <taxon>Episquamata</taxon>
        <taxon>Toxicofera</taxon>
        <taxon>Serpentes</taxon>
        <taxon>Colubroidea</taxon>
        <taxon>Elapidae</taxon>
        <taxon>Elapinae</taxon>
        <taxon>Micrurus</taxon>
    </lineage>
</organism>
<dbReference type="EMBL" id="IACJ01013897">
    <property type="protein sequence ID" value="LAA37928.1"/>
    <property type="molecule type" value="Transcribed_RNA"/>
</dbReference>